<sequence>MPTACAMNFFTHNTGYSLFPKTTFDDRKAYPVDAYAPENELFYDRYKILGWDIVMPPFKKENSSLPKIRYVGDRGCWIVSNIFPTLPPLETTTGTDAEGLPLVDYLHSFRILYNPIVSLRFCTLYDPILWHSGTYASHDKVHAFVEYITRDASTKESLQINMKNFLEYNFNGEVVPLTESEIEEDFEHSRDLEKFGWQTRPPVDENDSGDDAEDDLMMILGSE</sequence>
<reference evidence="1 2" key="1">
    <citation type="journal article" date="2019" name="Nat. Ecol. Evol.">
        <title>Megaphylogeny resolves global patterns of mushroom evolution.</title>
        <authorList>
            <person name="Varga T."/>
            <person name="Krizsan K."/>
            <person name="Foldi C."/>
            <person name="Dima B."/>
            <person name="Sanchez-Garcia M."/>
            <person name="Sanchez-Ramirez S."/>
            <person name="Szollosi G.J."/>
            <person name="Szarkandi J.G."/>
            <person name="Papp V."/>
            <person name="Albert L."/>
            <person name="Andreopoulos W."/>
            <person name="Angelini C."/>
            <person name="Antonin V."/>
            <person name="Barry K.W."/>
            <person name="Bougher N.L."/>
            <person name="Buchanan P."/>
            <person name="Buyck B."/>
            <person name="Bense V."/>
            <person name="Catcheside P."/>
            <person name="Chovatia M."/>
            <person name="Cooper J."/>
            <person name="Damon W."/>
            <person name="Desjardin D."/>
            <person name="Finy P."/>
            <person name="Geml J."/>
            <person name="Haridas S."/>
            <person name="Hughes K."/>
            <person name="Justo A."/>
            <person name="Karasinski D."/>
            <person name="Kautmanova I."/>
            <person name="Kiss B."/>
            <person name="Kocsube S."/>
            <person name="Kotiranta H."/>
            <person name="LaButti K.M."/>
            <person name="Lechner B.E."/>
            <person name="Liimatainen K."/>
            <person name="Lipzen A."/>
            <person name="Lukacs Z."/>
            <person name="Mihaltcheva S."/>
            <person name="Morgado L.N."/>
            <person name="Niskanen T."/>
            <person name="Noordeloos M.E."/>
            <person name="Ohm R.A."/>
            <person name="Ortiz-Santana B."/>
            <person name="Ovrebo C."/>
            <person name="Racz N."/>
            <person name="Riley R."/>
            <person name="Savchenko A."/>
            <person name="Shiryaev A."/>
            <person name="Soop K."/>
            <person name="Spirin V."/>
            <person name="Szebenyi C."/>
            <person name="Tomsovsky M."/>
            <person name="Tulloss R.E."/>
            <person name="Uehling J."/>
            <person name="Grigoriev I.V."/>
            <person name="Vagvolgyi C."/>
            <person name="Papp T."/>
            <person name="Martin F.M."/>
            <person name="Miettinen O."/>
            <person name="Hibbett D.S."/>
            <person name="Nagy L.G."/>
        </authorList>
    </citation>
    <scope>NUCLEOTIDE SEQUENCE [LARGE SCALE GENOMIC DNA]</scope>
    <source>
        <strain evidence="1 2">NL-1719</strain>
    </source>
</reference>
<evidence type="ECO:0000313" key="2">
    <source>
        <dbReference type="Proteomes" id="UP000308600"/>
    </source>
</evidence>
<name>A0ACD3ADB8_9AGAR</name>
<protein>
    <submittedName>
        <fullName evidence="1">Uncharacterized protein</fullName>
    </submittedName>
</protein>
<dbReference type="Proteomes" id="UP000308600">
    <property type="component" value="Unassembled WGS sequence"/>
</dbReference>
<accession>A0ACD3ADB8</accession>
<proteinExistence type="predicted"/>
<evidence type="ECO:0000313" key="1">
    <source>
        <dbReference type="EMBL" id="TFK63319.1"/>
    </source>
</evidence>
<organism evidence="1 2">
    <name type="scientific">Pluteus cervinus</name>
    <dbReference type="NCBI Taxonomy" id="181527"/>
    <lineage>
        <taxon>Eukaryota</taxon>
        <taxon>Fungi</taxon>
        <taxon>Dikarya</taxon>
        <taxon>Basidiomycota</taxon>
        <taxon>Agaricomycotina</taxon>
        <taxon>Agaricomycetes</taxon>
        <taxon>Agaricomycetidae</taxon>
        <taxon>Agaricales</taxon>
        <taxon>Pluteineae</taxon>
        <taxon>Pluteaceae</taxon>
        <taxon>Pluteus</taxon>
    </lineage>
</organism>
<dbReference type="EMBL" id="ML208529">
    <property type="protein sequence ID" value="TFK63319.1"/>
    <property type="molecule type" value="Genomic_DNA"/>
</dbReference>
<gene>
    <name evidence="1" type="ORF">BDN72DRAFT_902510</name>
</gene>
<keyword evidence="2" id="KW-1185">Reference proteome</keyword>